<organism evidence="15 16">
    <name type="scientific">[Clostridium] polysaccharolyticum</name>
    <dbReference type="NCBI Taxonomy" id="29364"/>
    <lineage>
        <taxon>Bacteria</taxon>
        <taxon>Bacillati</taxon>
        <taxon>Bacillota</taxon>
        <taxon>Clostridia</taxon>
        <taxon>Lachnospirales</taxon>
        <taxon>Lachnospiraceae</taxon>
    </lineage>
</organism>
<evidence type="ECO:0000256" key="7">
    <source>
        <dbReference type="ARBA" id="ARBA00022840"/>
    </source>
</evidence>
<evidence type="ECO:0000313" key="15">
    <source>
        <dbReference type="EMBL" id="SES70086.1"/>
    </source>
</evidence>
<dbReference type="Gene3D" id="1.10.275.40">
    <property type="match status" value="1"/>
</dbReference>
<keyword evidence="5" id="KW-0378">Hydrolase</keyword>
<keyword evidence="9" id="KW-0411">Iron-sulfur</keyword>
<dbReference type="GO" id="GO:0046872">
    <property type="term" value="F:metal ion binding"/>
    <property type="evidence" value="ECO:0007669"/>
    <property type="project" value="UniProtKB-KW"/>
</dbReference>
<dbReference type="InterPro" id="IPR042493">
    <property type="entry name" value="XPD_DNA_FeS"/>
</dbReference>
<dbReference type="InterPro" id="IPR027417">
    <property type="entry name" value="P-loop_NTPase"/>
</dbReference>
<dbReference type="Pfam" id="PF13307">
    <property type="entry name" value="Helicase_C_2"/>
    <property type="match status" value="1"/>
</dbReference>
<accession>A0A1H9YM10</accession>
<evidence type="ECO:0000256" key="9">
    <source>
        <dbReference type="ARBA" id="ARBA00023014"/>
    </source>
</evidence>
<dbReference type="Pfam" id="PF06733">
    <property type="entry name" value="DEAD_2"/>
    <property type="match status" value="1"/>
</dbReference>
<dbReference type="GO" id="GO:0005524">
    <property type="term" value="F:ATP binding"/>
    <property type="evidence" value="ECO:0007669"/>
    <property type="project" value="UniProtKB-KW"/>
</dbReference>
<dbReference type="SMART" id="SM00491">
    <property type="entry name" value="HELICc2"/>
    <property type="match status" value="1"/>
</dbReference>
<dbReference type="Gene3D" id="1.10.30.20">
    <property type="entry name" value="Bacterial XPD DNA helicase, FeS cluster domain"/>
    <property type="match status" value="1"/>
</dbReference>
<keyword evidence="16" id="KW-1185">Reference proteome</keyword>
<dbReference type="OrthoDB" id="9765586at2"/>
<reference evidence="15 16" key="1">
    <citation type="submission" date="2016-10" db="EMBL/GenBank/DDBJ databases">
        <authorList>
            <person name="de Groot N.N."/>
        </authorList>
    </citation>
    <scope>NUCLEOTIDE SEQUENCE [LARGE SCALE GENOMIC DNA]</scope>
    <source>
        <strain evidence="15 16">DSM 1801</strain>
    </source>
</reference>
<keyword evidence="12" id="KW-0413">Isomerase</keyword>
<evidence type="ECO:0000256" key="3">
    <source>
        <dbReference type="ARBA" id="ARBA00022741"/>
    </source>
</evidence>
<dbReference type="InterPro" id="IPR010614">
    <property type="entry name" value="RAD3-like_helicase_DEAD"/>
</dbReference>
<dbReference type="EMBL" id="FOHN01000002">
    <property type="protein sequence ID" value="SES70086.1"/>
    <property type="molecule type" value="Genomic_DNA"/>
</dbReference>
<dbReference type="InterPro" id="IPR011604">
    <property type="entry name" value="PDDEXK-like_dom_sf"/>
</dbReference>
<name>A0A1H9YM10_9FIRM</name>
<dbReference type="GO" id="GO:0003678">
    <property type="term" value="F:DNA helicase activity"/>
    <property type="evidence" value="ECO:0007669"/>
    <property type="project" value="InterPro"/>
</dbReference>
<keyword evidence="6 15" id="KW-0347">Helicase</keyword>
<evidence type="ECO:0000256" key="2">
    <source>
        <dbReference type="ARBA" id="ARBA00022723"/>
    </source>
</evidence>
<keyword evidence="4" id="KW-0227">DNA damage</keyword>
<dbReference type="PANTHER" id="PTHR11472:SF34">
    <property type="entry name" value="REGULATOR OF TELOMERE ELONGATION HELICASE 1"/>
    <property type="match status" value="1"/>
</dbReference>
<dbReference type="RefSeq" id="WP_092475509.1">
    <property type="nucleotide sequence ID" value="NZ_FOHN01000002.1"/>
</dbReference>
<keyword evidence="11" id="KW-0234">DNA repair</keyword>
<evidence type="ECO:0000256" key="5">
    <source>
        <dbReference type="ARBA" id="ARBA00022801"/>
    </source>
</evidence>
<gene>
    <name evidence="15" type="ORF">SAMN04487772_10292</name>
</gene>
<dbReference type="InterPro" id="IPR006554">
    <property type="entry name" value="Helicase-like_DEXD_c2"/>
</dbReference>
<dbReference type="STRING" id="29364.SAMN04487772_10292"/>
<keyword evidence="2" id="KW-0479">Metal-binding</keyword>
<keyword evidence="3" id="KW-0547">Nucleotide-binding</keyword>
<evidence type="ECO:0000256" key="13">
    <source>
        <dbReference type="ARBA" id="ARBA00038058"/>
    </source>
</evidence>
<evidence type="ECO:0000256" key="10">
    <source>
        <dbReference type="ARBA" id="ARBA00023125"/>
    </source>
</evidence>
<dbReference type="PANTHER" id="PTHR11472">
    <property type="entry name" value="DNA REPAIR DEAD HELICASE RAD3/XP-D SUBFAMILY MEMBER"/>
    <property type="match status" value="1"/>
</dbReference>
<dbReference type="GO" id="GO:0003677">
    <property type="term" value="F:DNA binding"/>
    <property type="evidence" value="ECO:0007669"/>
    <property type="project" value="UniProtKB-KW"/>
</dbReference>
<evidence type="ECO:0000256" key="6">
    <source>
        <dbReference type="ARBA" id="ARBA00022806"/>
    </source>
</evidence>
<dbReference type="InterPro" id="IPR014013">
    <property type="entry name" value="Helic_SF1/SF2_ATP-bd_DinG/Rad3"/>
</dbReference>
<dbReference type="Proteomes" id="UP000199800">
    <property type="component" value="Unassembled WGS sequence"/>
</dbReference>
<evidence type="ECO:0000256" key="1">
    <source>
        <dbReference type="ARBA" id="ARBA00022485"/>
    </source>
</evidence>
<protein>
    <submittedName>
        <fullName evidence="15">Rad3-related DNA helicase</fullName>
    </submittedName>
</protein>
<sequence>MEKRVVKISVRTLVEFILRAGDISAGGKGMRDTNAMQKGSKIHRKIQNAMGGDYRPEVSLSLEMPMERDGVSFSLVVEGRADGIFTRDGRTVIDEIKGMYLDVLKLEEPFIIHQAQAKCYGYIYALENNLKEIEIQMTYCNLEEEEVKRFQKVFSFEALKEWYENLINEYAKWAVWQIKWEQKRNDSIKGVDFPFLYREGQKELVKGVYQTILRQKKLYIEAPTGVGKTISTVFPAVKAMGEELVEKIFYLTAKTITRTVAEETFHILRDKGMKLKVITLTAKEKICILDKPDCNPASCERAKGHYDRVNDAVYDMLVSEDEISRELIEEYALRYQVCPMEMALDVTLWADAVICDYNYVFDPKVSLRRFFQNEKKHNYCFLVDEAHNLVERGREMYSAILLKDDFLAVKRIVKMRSRKLDKRLSACNRKLLLLRKEWEEAKEAGIPYAPHSLVDQFVLMVMNAVTELDNFLNEFMDFEGRDKVLELYFDIFHFLNMYEIMNDKYKIYLNEEDGHFFVKLQCMDPSDNLKACLEKGRSGVFFSATFLPIQYYKEQLAGTNEDYAVYVPSPFDVGKRRIFVAKDVSTKYTRRNYVEYEKVVSYIYEFVTRKKGNYLVFFPSYQYMKIIYDYMEGLEWQERFQDCEIIMQDSHMTEREKEEFLENFEENSSKVQIGFCVMGGIFSEGIDLKKDRLIGAVIVGTGLPMVCDDRELFRSYYEERESKGFEFAYLYNGMNKVLQSAGRVIRTAEDVGVILLLDERFMQKQYTALFPQEWYPYEIVSLSSMKERLDDFWRQFE</sequence>
<evidence type="ECO:0000256" key="4">
    <source>
        <dbReference type="ARBA" id="ARBA00022763"/>
    </source>
</evidence>
<keyword evidence="10" id="KW-0238">DNA-binding</keyword>
<evidence type="ECO:0000256" key="11">
    <source>
        <dbReference type="ARBA" id="ARBA00023204"/>
    </source>
</evidence>
<dbReference type="GO" id="GO:0016818">
    <property type="term" value="F:hydrolase activity, acting on acid anhydrides, in phosphorus-containing anhydrides"/>
    <property type="evidence" value="ECO:0007669"/>
    <property type="project" value="InterPro"/>
</dbReference>
<dbReference type="Gene3D" id="3.40.50.300">
    <property type="entry name" value="P-loop containing nucleotide triphosphate hydrolases"/>
    <property type="match status" value="2"/>
</dbReference>
<comment type="similarity">
    <text evidence="13">Belongs to the helicase family. DinG subfamily.</text>
</comment>
<evidence type="ECO:0000313" key="16">
    <source>
        <dbReference type="Proteomes" id="UP000199800"/>
    </source>
</evidence>
<dbReference type="AlphaFoldDB" id="A0A1H9YM10"/>
<dbReference type="GO" id="GO:0051539">
    <property type="term" value="F:4 iron, 4 sulfur cluster binding"/>
    <property type="evidence" value="ECO:0007669"/>
    <property type="project" value="UniProtKB-KW"/>
</dbReference>
<evidence type="ECO:0000256" key="8">
    <source>
        <dbReference type="ARBA" id="ARBA00023004"/>
    </source>
</evidence>
<keyword evidence="7" id="KW-0067">ATP-binding</keyword>
<keyword evidence="8" id="KW-0408">Iron</keyword>
<dbReference type="InterPro" id="IPR006555">
    <property type="entry name" value="ATP-dep_Helicase_C"/>
</dbReference>
<feature type="domain" description="Helicase ATP-binding" evidence="14">
    <location>
        <begin position="187"/>
        <end position="445"/>
    </location>
</feature>
<dbReference type="Gene3D" id="3.90.320.10">
    <property type="match status" value="1"/>
</dbReference>
<dbReference type="InterPro" id="IPR045028">
    <property type="entry name" value="DinG/Rad3-like"/>
</dbReference>
<dbReference type="PROSITE" id="PS51193">
    <property type="entry name" value="HELICASE_ATP_BIND_2"/>
    <property type="match status" value="1"/>
</dbReference>
<keyword evidence="1" id="KW-0004">4Fe-4S</keyword>
<dbReference type="SUPFAM" id="SSF52540">
    <property type="entry name" value="P-loop containing nucleoside triphosphate hydrolases"/>
    <property type="match status" value="2"/>
</dbReference>
<proteinExistence type="inferred from homology"/>
<evidence type="ECO:0000256" key="12">
    <source>
        <dbReference type="ARBA" id="ARBA00023235"/>
    </source>
</evidence>
<dbReference type="GO" id="GO:0006281">
    <property type="term" value="P:DNA repair"/>
    <property type="evidence" value="ECO:0007669"/>
    <property type="project" value="UniProtKB-KW"/>
</dbReference>
<evidence type="ECO:0000259" key="14">
    <source>
        <dbReference type="PROSITE" id="PS51193"/>
    </source>
</evidence>
<dbReference type="SMART" id="SM00488">
    <property type="entry name" value="DEXDc2"/>
    <property type="match status" value="1"/>
</dbReference>